<evidence type="ECO:0000313" key="3">
    <source>
        <dbReference type="EMBL" id="RAL42249.1"/>
    </source>
</evidence>
<feature type="region of interest" description="Disordered" evidence="1">
    <location>
        <begin position="187"/>
        <end position="211"/>
    </location>
</feature>
<feature type="region of interest" description="Disordered" evidence="1">
    <location>
        <begin position="66"/>
        <end position="173"/>
    </location>
</feature>
<dbReference type="PANTHER" id="PTHR33159">
    <property type="entry name" value="RPM1-INTERACTING PROTEIN 4 (RIN4) FAMILY PROTEIN"/>
    <property type="match status" value="1"/>
</dbReference>
<feature type="compositionally biased region" description="Basic and acidic residues" evidence="1">
    <location>
        <begin position="129"/>
        <end position="144"/>
    </location>
</feature>
<sequence>MYVCVYVCLHSSSSSSHFEVQKIVFCHLDKFALERMGRPNVPRFGNWENEIQPYTVCFDQARKYKGGKAINPNDPQDFPEMSQNVAPSSAKPGDQLRRGGGGPAMNDPPGRRSNPTTSAGRDSSFGKLPRREKVASGRSHDSSHGRARLKPLLDQSPEAETAIPRFGEWGRNPQSAENYTEIFEKARKKMQRESADRPSYKAQKQVEEASQKCCFPW</sequence>
<comment type="caution">
    <text evidence="3">The sequence shown here is derived from an EMBL/GenBank/DDBJ whole genome shotgun (WGS) entry which is preliminary data.</text>
</comment>
<dbReference type="GO" id="GO:0005886">
    <property type="term" value="C:plasma membrane"/>
    <property type="evidence" value="ECO:0007669"/>
    <property type="project" value="TreeGrafter"/>
</dbReference>
<protein>
    <recommendedName>
        <fullName evidence="2">RIN4 pathogenic type III effector avirulence factor Avr cleavage site domain-containing protein</fullName>
    </recommendedName>
</protein>
<gene>
    <name evidence="3" type="ORF">DM860_012032</name>
</gene>
<dbReference type="PANTHER" id="PTHR33159:SF6">
    <property type="entry name" value="RPM1-INTERACTING PROTEIN 4"/>
    <property type="match status" value="1"/>
</dbReference>
<evidence type="ECO:0000256" key="1">
    <source>
        <dbReference type="SAM" id="MobiDB-lite"/>
    </source>
</evidence>
<dbReference type="Proteomes" id="UP000249390">
    <property type="component" value="Unassembled WGS sequence"/>
</dbReference>
<feature type="domain" description="RIN4 pathogenic type III effector avirulence factor Avr cleavage site" evidence="2">
    <location>
        <begin position="37"/>
        <end position="65"/>
    </location>
</feature>
<dbReference type="EMBL" id="NQVE01000175">
    <property type="protein sequence ID" value="RAL42249.1"/>
    <property type="molecule type" value="Genomic_DNA"/>
</dbReference>
<dbReference type="Pfam" id="PF05627">
    <property type="entry name" value="AvrRpt-cleavage"/>
    <property type="match status" value="2"/>
</dbReference>
<feature type="domain" description="RIN4 pathogenic type III effector avirulence factor Avr cleavage site" evidence="2">
    <location>
        <begin position="159"/>
        <end position="189"/>
    </location>
</feature>
<dbReference type="InterPro" id="IPR008700">
    <property type="entry name" value="TypeIII_avirulence_cleave"/>
</dbReference>
<accession>A0A328DDH1</accession>
<name>A0A328DDH1_9ASTE</name>
<organism evidence="3 4">
    <name type="scientific">Cuscuta australis</name>
    <dbReference type="NCBI Taxonomy" id="267555"/>
    <lineage>
        <taxon>Eukaryota</taxon>
        <taxon>Viridiplantae</taxon>
        <taxon>Streptophyta</taxon>
        <taxon>Embryophyta</taxon>
        <taxon>Tracheophyta</taxon>
        <taxon>Spermatophyta</taxon>
        <taxon>Magnoliopsida</taxon>
        <taxon>eudicotyledons</taxon>
        <taxon>Gunneridae</taxon>
        <taxon>Pentapetalae</taxon>
        <taxon>asterids</taxon>
        <taxon>lamiids</taxon>
        <taxon>Solanales</taxon>
        <taxon>Convolvulaceae</taxon>
        <taxon>Cuscuteae</taxon>
        <taxon>Cuscuta</taxon>
        <taxon>Cuscuta subgen. Grammica</taxon>
        <taxon>Cuscuta sect. Cleistogrammica</taxon>
    </lineage>
</organism>
<dbReference type="AlphaFoldDB" id="A0A328DDH1"/>
<feature type="compositionally biased region" description="Basic and acidic residues" evidence="1">
    <location>
        <begin position="191"/>
        <end position="210"/>
    </location>
</feature>
<proteinExistence type="predicted"/>
<evidence type="ECO:0000259" key="2">
    <source>
        <dbReference type="Pfam" id="PF05627"/>
    </source>
</evidence>
<keyword evidence="4" id="KW-1185">Reference proteome</keyword>
<evidence type="ECO:0000313" key="4">
    <source>
        <dbReference type="Proteomes" id="UP000249390"/>
    </source>
</evidence>
<reference evidence="3 4" key="1">
    <citation type="submission" date="2018-06" db="EMBL/GenBank/DDBJ databases">
        <title>The Genome of Cuscuta australis (Dodder) Provides Insight into the Evolution of Plant Parasitism.</title>
        <authorList>
            <person name="Liu H."/>
        </authorList>
    </citation>
    <scope>NUCLEOTIDE SEQUENCE [LARGE SCALE GENOMIC DNA]</scope>
    <source>
        <strain evidence="4">cv. Yunnan</strain>
        <tissue evidence="3">Vines</tissue>
    </source>
</reference>
<dbReference type="InterPro" id="IPR040387">
    <property type="entry name" value="RIN4/NOI4"/>
</dbReference>